<evidence type="ECO:0000313" key="1">
    <source>
        <dbReference type="EMBL" id="NWT46988.1"/>
    </source>
</evidence>
<proteinExistence type="predicted"/>
<keyword evidence="2" id="KW-1185">Reference proteome</keyword>
<dbReference type="EMBL" id="VYZF01002439">
    <property type="protein sequence ID" value="NWT46988.1"/>
    <property type="molecule type" value="Genomic_DNA"/>
</dbReference>
<comment type="caution">
    <text evidence="1">The sequence shown here is derived from an EMBL/GenBank/DDBJ whole genome shotgun (WGS) entry which is preliminary data.</text>
</comment>
<reference evidence="1 2" key="1">
    <citation type="submission" date="2019-09" db="EMBL/GenBank/DDBJ databases">
        <title>Bird 10,000 Genomes (B10K) Project - Family phase.</title>
        <authorList>
            <person name="Zhang G."/>
        </authorList>
    </citation>
    <scope>NUCLEOTIDE SEQUENCE [LARGE SCALE GENOMIC DNA]</scope>
    <source>
        <strain evidence="1">B10K-DU-021-33</strain>
        <tissue evidence="1">Mixed tissue sample</tissue>
    </source>
</reference>
<organism evidence="1 2">
    <name type="scientific">Chroicocephalus maculipennis</name>
    <name type="common">Brown-hooded gull</name>
    <name type="synonym">Larus maculipennis</name>
    <dbReference type="NCBI Taxonomy" id="287016"/>
    <lineage>
        <taxon>Eukaryota</taxon>
        <taxon>Metazoa</taxon>
        <taxon>Chordata</taxon>
        <taxon>Craniata</taxon>
        <taxon>Vertebrata</taxon>
        <taxon>Euteleostomi</taxon>
        <taxon>Archelosauria</taxon>
        <taxon>Archosauria</taxon>
        <taxon>Dinosauria</taxon>
        <taxon>Saurischia</taxon>
        <taxon>Theropoda</taxon>
        <taxon>Coelurosauria</taxon>
        <taxon>Aves</taxon>
        <taxon>Neognathae</taxon>
        <taxon>Neoaves</taxon>
        <taxon>Charadriiformes</taxon>
        <taxon>Laridae</taxon>
        <taxon>Chroicocephalus</taxon>
    </lineage>
</organism>
<sequence length="68" mass="7715">MIVEARVDELLCVCRKLCRNSFMPQPMPVIGVGSTLRGWRPCEQDAIYHLLVPLKPPRGHAFHLEMGT</sequence>
<dbReference type="AlphaFoldDB" id="A0A7K5NUY3"/>
<evidence type="ECO:0000313" key="2">
    <source>
        <dbReference type="Proteomes" id="UP000524558"/>
    </source>
</evidence>
<feature type="non-terminal residue" evidence="1">
    <location>
        <position position="1"/>
    </location>
</feature>
<protein>
    <submittedName>
        <fullName evidence="1">IPIL1 protein</fullName>
    </submittedName>
</protein>
<accession>A0A7K5NUY3</accession>
<feature type="non-terminal residue" evidence="1">
    <location>
        <position position="68"/>
    </location>
</feature>
<gene>
    <name evidence="1" type="primary">Itpripl1_2</name>
    <name evidence="1" type="ORF">CHRMAC_R15654</name>
</gene>
<dbReference type="Proteomes" id="UP000524558">
    <property type="component" value="Unassembled WGS sequence"/>
</dbReference>
<name>A0A7K5NUY3_CHRMC</name>